<dbReference type="InterPro" id="IPR000962">
    <property type="entry name" value="Znf_DskA_TraR"/>
</dbReference>
<evidence type="ECO:0000313" key="6">
    <source>
        <dbReference type="EMBL" id="GAG49609.1"/>
    </source>
</evidence>
<dbReference type="SUPFAM" id="SSF57716">
    <property type="entry name" value="Glucocorticoid receptor-like (DNA-binding domain)"/>
    <property type="match status" value="1"/>
</dbReference>
<dbReference type="SUPFAM" id="SSF109635">
    <property type="entry name" value="DnaK suppressor protein DksA, alpha-hairpin domain"/>
    <property type="match status" value="1"/>
</dbReference>
<accession>X0Y195</accession>
<keyword evidence="3" id="KW-0862">Zinc</keyword>
<feature type="domain" description="Zinc finger DksA/TraR C4-type" evidence="5">
    <location>
        <begin position="187"/>
        <end position="214"/>
    </location>
</feature>
<comment type="caution">
    <text evidence="6">The sequence shown here is derived from an EMBL/GenBank/DDBJ whole genome shotgun (WGS) entry which is preliminary data.</text>
</comment>
<dbReference type="GO" id="GO:0008270">
    <property type="term" value="F:zinc ion binding"/>
    <property type="evidence" value="ECO:0007669"/>
    <property type="project" value="UniProtKB-KW"/>
</dbReference>
<dbReference type="PANTHER" id="PTHR33823:SF4">
    <property type="entry name" value="GENERAL STRESS PROTEIN 16O"/>
    <property type="match status" value="1"/>
</dbReference>
<reference evidence="6" key="1">
    <citation type="journal article" date="2014" name="Front. Microbiol.">
        <title>High frequency of phylogenetically diverse reductive dehalogenase-homologous genes in deep subseafloor sedimentary metagenomes.</title>
        <authorList>
            <person name="Kawai M."/>
            <person name="Futagami T."/>
            <person name="Toyoda A."/>
            <person name="Takaki Y."/>
            <person name="Nishi S."/>
            <person name="Hori S."/>
            <person name="Arai W."/>
            <person name="Tsubouchi T."/>
            <person name="Morono Y."/>
            <person name="Uchiyama I."/>
            <person name="Ito T."/>
            <person name="Fujiyama A."/>
            <person name="Inagaki F."/>
            <person name="Takami H."/>
        </authorList>
    </citation>
    <scope>NUCLEOTIDE SEQUENCE</scope>
    <source>
        <strain evidence="6">Expedition CK06-06</strain>
    </source>
</reference>
<protein>
    <recommendedName>
        <fullName evidence="5">Zinc finger DksA/TraR C4-type domain-containing protein</fullName>
    </recommendedName>
</protein>
<dbReference type="PROSITE" id="PS51128">
    <property type="entry name" value="ZF_DKSA_2"/>
    <property type="match status" value="1"/>
</dbReference>
<feature type="compositionally biased region" description="Low complexity" evidence="4">
    <location>
        <begin position="45"/>
        <end position="55"/>
    </location>
</feature>
<dbReference type="InterPro" id="IPR037187">
    <property type="entry name" value="DnaK_N"/>
</dbReference>
<dbReference type="Pfam" id="PF01258">
    <property type="entry name" value="zf-dskA_traR"/>
    <property type="match status" value="1"/>
</dbReference>
<dbReference type="AlphaFoldDB" id="X0Y195"/>
<dbReference type="EMBL" id="BARS01050570">
    <property type="protein sequence ID" value="GAG49609.1"/>
    <property type="molecule type" value="Genomic_DNA"/>
</dbReference>
<organism evidence="6">
    <name type="scientific">marine sediment metagenome</name>
    <dbReference type="NCBI Taxonomy" id="412755"/>
    <lineage>
        <taxon>unclassified sequences</taxon>
        <taxon>metagenomes</taxon>
        <taxon>ecological metagenomes</taxon>
    </lineage>
</organism>
<feature type="compositionally biased region" description="Basic residues" evidence="4">
    <location>
        <begin position="1"/>
        <end position="27"/>
    </location>
</feature>
<evidence type="ECO:0000256" key="3">
    <source>
        <dbReference type="ARBA" id="ARBA00022833"/>
    </source>
</evidence>
<evidence type="ECO:0000256" key="1">
    <source>
        <dbReference type="ARBA" id="ARBA00022723"/>
    </source>
</evidence>
<dbReference type="PANTHER" id="PTHR33823">
    <property type="entry name" value="RNA POLYMERASE-BINDING TRANSCRIPTION FACTOR DKSA-RELATED"/>
    <property type="match status" value="1"/>
</dbReference>
<feature type="region of interest" description="Disordered" evidence="4">
    <location>
        <begin position="1"/>
        <end position="96"/>
    </location>
</feature>
<keyword evidence="2" id="KW-0863">Zinc-finger</keyword>
<feature type="compositionally biased region" description="Basic residues" evidence="4">
    <location>
        <begin position="56"/>
        <end position="71"/>
    </location>
</feature>
<dbReference type="Gene3D" id="1.20.120.910">
    <property type="entry name" value="DksA, coiled-coil domain"/>
    <property type="match status" value="1"/>
</dbReference>
<evidence type="ECO:0000256" key="2">
    <source>
        <dbReference type="ARBA" id="ARBA00022771"/>
    </source>
</evidence>
<feature type="compositionally biased region" description="Low complexity" evidence="4">
    <location>
        <begin position="72"/>
        <end position="88"/>
    </location>
</feature>
<evidence type="ECO:0000256" key="4">
    <source>
        <dbReference type="SAM" id="MobiDB-lite"/>
    </source>
</evidence>
<feature type="non-terminal residue" evidence="6">
    <location>
        <position position="1"/>
    </location>
</feature>
<gene>
    <name evidence="6" type="ORF">S01H1_75469</name>
</gene>
<keyword evidence="1" id="KW-0479">Metal-binding</keyword>
<name>X0Y195_9ZZZZ</name>
<proteinExistence type="predicted"/>
<evidence type="ECO:0000259" key="5">
    <source>
        <dbReference type="Pfam" id="PF01258"/>
    </source>
</evidence>
<sequence length="228" mass="24724">VKRATKRRAKAAGKRAAAARKTAKRAPAKSAKSPRASTRKKAAKPRTTPKAAGRARTSKVVRSPRARRRSTRASPVAVATAVAAPSAVDETPAPVKPARAMSRAECEPFRRLLLEKRAQLAGDVSTLQNEALSRNRQDASGDLSNMPIHMADLGTDNYEQEFTLGLIEGERKVLQEIDEALERIQRGTYGVCVATGGPIGKARLKAKPWAKYCYEYTLAQESGRKGSF</sequence>